<feature type="transmembrane region" description="Helical" evidence="1">
    <location>
        <begin position="82"/>
        <end position="107"/>
    </location>
</feature>
<dbReference type="Pfam" id="PF16963">
    <property type="entry name" value="PelD_GGDEF"/>
    <property type="match status" value="1"/>
</dbReference>
<dbReference type="Gene3D" id="3.30.450.40">
    <property type="match status" value="1"/>
</dbReference>
<dbReference type="InterPro" id="IPR038367">
    <property type="entry name" value="PelD_GGDEF_sf"/>
</dbReference>
<evidence type="ECO:0000259" key="2">
    <source>
        <dbReference type="Pfam" id="PF16963"/>
    </source>
</evidence>
<dbReference type="Proteomes" id="UP000183417">
    <property type="component" value="Unassembled WGS sequence"/>
</dbReference>
<gene>
    <name evidence="3" type="ORF">SAMN05421547_10665</name>
</gene>
<proteinExistence type="predicted"/>
<evidence type="ECO:0000313" key="4">
    <source>
        <dbReference type="Proteomes" id="UP000183417"/>
    </source>
</evidence>
<dbReference type="InterPro" id="IPR031583">
    <property type="entry name" value="PelD_GGDEF"/>
</dbReference>
<protein>
    <submittedName>
        <fullName evidence="3">PelD GGDEF domain-containing protein</fullName>
    </submittedName>
</protein>
<dbReference type="InterPro" id="IPR029016">
    <property type="entry name" value="GAF-like_dom_sf"/>
</dbReference>
<sequence>MPDQATTPKAAPHPDAPRRAGIAAEFRGSPLGLLVQTSAKPWVVVGETLLLPLLALLVGMWANPANPLWVEAEFPWAWLAPVVVALRYGPVAGLSASGVLLLAWLGVNQRDLSLFPEQYFLGGLILVMVVGEISSLWRARIRRARTAQNYMDQRTEQLIRQHYLLRLSHDRLEQELIGRPVSMRDAINVLSGLSGAEGDAQSLLNLLARFSQISVASLVPVRNDVLDPTPIAQLGGERPIHVHDPLVRQALDSHVLCHISQSMAQGQQTQYIVVAPMLDLEGEIYGLLLVEEMPFFALQEEALQTINLLLGYYTDSVAANSLAAPLLQAYPDCPPHFAFEVQRMEHVNRSARLSSVVVALELSPSAVQAQMAQQIMRLERMLDRSWLQERDGRQLLAIFMPLGTNATAEGYLNRIEAWLAQRGVASLADAGIFPRTILLDRCSAISVLERLHQMGQGHA</sequence>
<keyword evidence="1" id="KW-0812">Transmembrane</keyword>
<organism evidence="3 4">
    <name type="scientific">Delftia lacustris</name>
    <dbReference type="NCBI Taxonomy" id="558537"/>
    <lineage>
        <taxon>Bacteria</taxon>
        <taxon>Pseudomonadati</taxon>
        <taxon>Pseudomonadota</taxon>
        <taxon>Betaproteobacteria</taxon>
        <taxon>Burkholderiales</taxon>
        <taxon>Comamonadaceae</taxon>
        <taxon>Delftia</taxon>
    </lineage>
</organism>
<evidence type="ECO:0000256" key="1">
    <source>
        <dbReference type="SAM" id="Phobius"/>
    </source>
</evidence>
<feature type="transmembrane region" description="Helical" evidence="1">
    <location>
        <begin position="119"/>
        <end position="137"/>
    </location>
</feature>
<keyword evidence="1" id="KW-0472">Membrane</keyword>
<keyword evidence="1" id="KW-1133">Transmembrane helix</keyword>
<dbReference type="GeneID" id="94690404"/>
<name>A0A1H3L6P3_9BURK</name>
<reference evidence="3 4" key="1">
    <citation type="submission" date="2016-10" db="EMBL/GenBank/DDBJ databases">
        <authorList>
            <person name="de Groot N.N."/>
        </authorList>
    </citation>
    <scope>NUCLEOTIDE SEQUENCE [LARGE SCALE GENOMIC DNA]</scope>
    <source>
        <strain evidence="3 4">LMG 24775</strain>
    </source>
</reference>
<dbReference type="RefSeq" id="WP_016445569.1">
    <property type="nucleotide sequence ID" value="NZ_AP025556.1"/>
</dbReference>
<feature type="transmembrane region" description="Helical" evidence="1">
    <location>
        <begin position="42"/>
        <end position="62"/>
    </location>
</feature>
<feature type="domain" description="PelD GGDEF" evidence="2">
    <location>
        <begin position="331"/>
        <end position="451"/>
    </location>
</feature>
<evidence type="ECO:0000313" key="3">
    <source>
        <dbReference type="EMBL" id="SDY59879.1"/>
    </source>
</evidence>
<accession>A0A1H3L6P3</accession>
<dbReference type="AlphaFoldDB" id="A0A1H3L6P3"/>
<dbReference type="Gene3D" id="3.30.70.2880">
    <property type="match status" value="1"/>
</dbReference>
<dbReference type="EMBL" id="FNPE01000006">
    <property type="protein sequence ID" value="SDY59879.1"/>
    <property type="molecule type" value="Genomic_DNA"/>
</dbReference>